<dbReference type="PANTHER" id="PTHR39430">
    <property type="entry name" value="MEMBRANE-ASSOCIATED PROTEASE-RELATED"/>
    <property type="match status" value="1"/>
</dbReference>
<dbReference type="PANTHER" id="PTHR39430:SF1">
    <property type="entry name" value="PROTEASE"/>
    <property type="match status" value="1"/>
</dbReference>
<protein>
    <submittedName>
        <fullName evidence="2">Uncharacterized protein</fullName>
    </submittedName>
</protein>
<accession>A0A2T9JU54</accession>
<sequence>MPETLAQGGRMSLGRWVMILVWAIILTLAPGIAGVAVVTAVSVIGDFVFVELATRCDCYEPLLVKTPVAVLAATVVALGTYVLAVRLGERRWPSELAPASAIPGLGFGIILAVLAFGLLMGVLILSGDVVWRSPAIVNWRWALDGSSNGALGGLLLGLAVQGGGARLATQAFGPVVGVALAALLASWLVSFVEELPPLQWVNVALGGAILGLFWLRYGRLWPGLGLSTGWGALSGVVIAGSPMVDGGDTSIYEPGRGHLIAWLRGTGGPENSVPLLAGCVLAVAFLAWRAWKEGRFSDT</sequence>
<dbReference type="EMBL" id="QDKP01000014">
    <property type="protein sequence ID" value="PVM87081.1"/>
    <property type="molecule type" value="Genomic_DNA"/>
</dbReference>
<evidence type="ECO:0000256" key="1">
    <source>
        <dbReference type="SAM" id="Phobius"/>
    </source>
</evidence>
<organism evidence="2 3">
    <name type="scientific">Caulobacter radicis</name>
    <dbReference type="NCBI Taxonomy" id="2172650"/>
    <lineage>
        <taxon>Bacteria</taxon>
        <taxon>Pseudomonadati</taxon>
        <taxon>Pseudomonadota</taxon>
        <taxon>Alphaproteobacteria</taxon>
        <taxon>Caulobacterales</taxon>
        <taxon>Caulobacteraceae</taxon>
        <taxon>Caulobacter</taxon>
    </lineage>
</organism>
<feature type="transmembrane region" description="Helical" evidence="1">
    <location>
        <begin position="272"/>
        <end position="291"/>
    </location>
</feature>
<dbReference type="Proteomes" id="UP000244913">
    <property type="component" value="Unassembled WGS sequence"/>
</dbReference>
<feature type="transmembrane region" description="Helical" evidence="1">
    <location>
        <begin position="172"/>
        <end position="192"/>
    </location>
</feature>
<keyword evidence="1" id="KW-1133">Transmembrane helix</keyword>
<keyword evidence="3" id="KW-1185">Reference proteome</keyword>
<keyword evidence="1" id="KW-0472">Membrane</keyword>
<feature type="transmembrane region" description="Helical" evidence="1">
    <location>
        <begin position="198"/>
        <end position="217"/>
    </location>
</feature>
<dbReference type="AlphaFoldDB" id="A0A2T9JU54"/>
<evidence type="ECO:0000313" key="3">
    <source>
        <dbReference type="Proteomes" id="UP000244913"/>
    </source>
</evidence>
<proteinExistence type="predicted"/>
<feature type="transmembrane region" description="Helical" evidence="1">
    <location>
        <begin position="64"/>
        <end position="84"/>
    </location>
</feature>
<feature type="transmembrane region" description="Helical" evidence="1">
    <location>
        <begin position="20"/>
        <end position="44"/>
    </location>
</feature>
<comment type="caution">
    <text evidence="2">The sequence shown here is derived from an EMBL/GenBank/DDBJ whole genome shotgun (WGS) entry which is preliminary data.</text>
</comment>
<feature type="transmembrane region" description="Helical" evidence="1">
    <location>
        <begin position="105"/>
        <end position="127"/>
    </location>
</feature>
<evidence type="ECO:0000313" key="2">
    <source>
        <dbReference type="EMBL" id="PVM87081.1"/>
    </source>
</evidence>
<name>A0A2T9JU54_9CAUL</name>
<gene>
    <name evidence="2" type="ORF">DDF65_05520</name>
</gene>
<feature type="transmembrane region" description="Helical" evidence="1">
    <location>
        <begin position="224"/>
        <end position="244"/>
    </location>
</feature>
<keyword evidence="1" id="KW-0812">Transmembrane</keyword>
<reference evidence="2 3" key="1">
    <citation type="submission" date="2018-04" db="EMBL/GenBank/DDBJ databases">
        <title>The genome sequence of Caulobacter sp. 736.</title>
        <authorList>
            <person name="Gao J."/>
            <person name="Sun J."/>
        </authorList>
    </citation>
    <scope>NUCLEOTIDE SEQUENCE [LARGE SCALE GENOMIC DNA]</scope>
    <source>
        <strain evidence="2 3">736</strain>
    </source>
</reference>
<feature type="transmembrane region" description="Helical" evidence="1">
    <location>
        <begin position="139"/>
        <end position="160"/>
    </location>
</feature>
<dbReference type="RefSeq" id="WP_116565347.1">
    <property type="nucleotide sequence ID" value="NZ_QDKP01000014.1"/>
</dbReference>